<evidence type="ECO:0000256" key="1">
    <source>
        <dbReference type="SAM" id="SignalP"/>
    </source>
</evidence>
<proteinExistence type="predicted"/>
<dbReference type="Proteomes" id="UP000516369">
    <property type="component" value="Chromosome"/>
</dbReference>
<evidence type="ECO:0000259" key="2">
    <source>
        <dbReference type="Pfam" id="PF03886"/>
    </source>
</evidence>
<dbReference type="EMBL" id="CP053923">
    <property type="protein sequence ID" value="QNT69973.1"/>
    <property type="molecule type" value="Genomic_DNA"/>
</dbReference>
<feature type="domain" description="ABC-type transport auxiliary lipoprotein component" evidence="2">
    <location>
        <begin position="33"/>
        <end position="194"/>
    </location>
</feature>
<keyword evidence="4" id="KW-1185">Reference proteome</keyword>
<reference evidence="3 4" key="1">
    <citation type="submission" date="2020-05" db="EMBL/GenBank/DDBJ databases">
        <title>Complete closed genome sequence of Defluviicoccus vanus.</title>
        <authorList>
            <person name="Bessarab I."/>
            <person name="Arumugam K."/>
            <person name="Maszenan A.M."/>
            <person name="Seviour R.J."/>
            <person name="Williams R.B."/>
        </authorList>
    </citation>
    <scope>NUCLEOTIDE SEQUENCE [LARGE SCALE GENOMIC DNA]</scope>
    <source>
        <strain evidence="3 4">Ben 114</strain>
    </source>
</reference>
<feature type="signal peptide" evidence="1">
    <location>
        <begin position="1"/>
        <end position="22"/>
    </location>
</feature>
<organism evidence="3 4">
    <name type="scientific">Defluviicoccus vanus</name>
    <dbReference type="NCBI Taxonomy" id="111831"/>
    <lineage>
        <taxon>Bacteria</taxon>
        <taxon>Pseudomonadati</taxon>
        <taxon>Pseudomonadota</taxon>
        <taxon>Alphaproteobacteria</taxon>
        <taxon>Rhodospirillales</taxon>
        <taxon>Rhodospirillaceae</taxon>
        <taxon>Defluviicoccus</taxon>
    </lineage>
</organism>
<dbReference type="RefSeq" id="WP_190260484.1">
    <property type="nucleotide sequence ID" value="NZ_CP053923.1"/>
</dbReference>
<protein>
    <submittedName>
        <fullName evidence="3">Membrane integrity-associated transporter subunit PqiC</fullName>
    </submittedName>
</protein>
<evidence type="ECO:0000313" key="3">
    <source>
        <dbReference type="EMBL" id="QNT69973.1"/>
    </source>
</evidence>
<dbReference type="PROSITE" id="PS51257">
    <property type="entry name" value="PROKAR_LIPOPROTEIN"/>
    <property type="match status" value="1"/>
</dbReference>
<gene>
    <name evidence="3" type="ORF">HQ394_12335</name>
</gene>
<sequence>MNRIRRLLLPVVATVLCTSLLAACSSSPPTNFYTLASGGTDTTAASSPRQTANVVAIGPVNLPDYLDRPQIVIRTSAYAMSLSSFDQWAGPLTDMLPRVLVEDMAQRSPSDRVVSFPEVSGPSFDYRIAVSINRFDVDTSGLATLVAHWQIYGQQGTQALLVTDDTLRQQATSSSYEAYVAALSATLGDLSDRMIAGLGVVRGAAPRPVALQ</sequence>
<dbReference type="InterPro" id="IPR005586">
    <property type="entry name" value="ABC_trans_aux"/>
</dbReference>
<feature type="chain" id="PRO_5028839436" evidence="1">
    <location>
        <begin position="23"/>
        <end position="212"/>
    </location>
</feature>
<dbReference type="AlphaFoldDB" id="A0A7H1N2N7"/>
<name>A0A7H1N2N7_9PROT</name>
<accession>A0A7H1N2N7</accession>
<keyword evidence="1" id="KW-0732">Signal</keyword>
<dbReference type="Pfam" id="PF03886">
    <property type="entry name" value="ABC_trans_aux"/>
    <property type="match status" value="1"/>
</dbReference>
<evidence type="ECO:0000313" key="4">
    <source>
        <dbReference type="Proteomes" id="UP000516369"/>
    </source>
</evidence>
<dbReference type="Gene3D" id="3.40.50.10610">
    <property type="entry name" value="ABC-type transport auxiliary lipoprotein component"/>
    <property type="match status" value="1"/>
</dbReference>
<dbReference type="KEGG" id="dvn:HQ394_12335"/>
<dbReference type="SUPFAM" id="SSF159594">
    <property type="entry name" value="XCC0632-like"/>
    <property type="match status" value="1"/>
</dbReference>